<sequence length="644" mass="72245">MTSTVRVSSVLEKPFPQRRRSTGQLHALIPPGADFPPENIRRGSGELSGDNLRTIHENSPGLQTKNCVTSLKDSIRVHRRTSGVGSRASFEARHKQYRSSWAYDTTDSAAAVDTSVCAHAHQDIRATREKSRSTFTLYSENNAPCERSAVERSRSTLTLLGADRAAQLYDAPGRPHFRTGSRRSLQLPPDFNRETRRVPEVAEDVGYLDGIERETTIEEELERDVVKLEAYLCIWRERYMRARTANARLRKTVKDLRSTHDQRVCRLNEKLFALTKENDQLKRRNSELVTACSLVLDRNKLERRRYEKQMRDVTTEVKRMRTQCKEAEDRLTEYQAEVRESEGRRQNGVNDVGMTMQCYETLLDIALERIKFLEQEQERAPSEEPHRSHVEGAAVVATECKKITRSISAMIHSDNDDDDADEMRARSPLPTVVMRSFRRSRRGVSTGSTSSARPTLVVSGAGSPDAAASSTNGTDDSRPQFTLHDDVDDNASVNSVDSVLSTLITRLQETAAAATDSTDRLSTTSGMSPEFAFRRCHSVIERGPESPSDADSVSMAGYKEAPPTGRQTPDPESEATGHSASGFAVLRQRRNGIVNIKFPTESKQKKGKAREFTDAIRRFTISAKSRDCEKKRTSIHSVFKTLSS</sequence>
<gene>
    <name evidence="3" type="ORF">NP493_121g07012</name>
</gene>
<evidence type="ECO:0000313" key="3">
    <source>
        <dbReference type="EMBL" id="KAK2188814.1"/>
    </source>
</evidence>
<evidence type="ECO:0000256" key="2">
    <source>
        <dbReference type="SAM" id="MobiDB-lite"/>
    </source>
</evidence>
<keyword evidence="1" id="KW-0175">Coiled coil</keyword>
<feature type="coiled-coil region" evidence="1">
    <location>
        <begin position="296"/>
        <end position="376"/>
    </location>
</feature>
<protein>
    <submittedName>
        <fullName evidence="3">Uncharacterized protein</fullName>
    </submittedName>
</protein>
<comment type="caution">
    <text evidence="3">The sequence shown here is derived from an EMBL/GenBank/DDBJ whole genome shotgun (WGS) entry which is preliminary data.</text>
</comment>
<feature type="region of interest" description="Disordered" evidence="2">
    <location>
        <begin position="1"/>
        <end position="21"/>
    </location>
</feature>
<feature type="compositionally biased region" description="Low complexity" evidence="2">
    <location>
        <begin position="443"/>
        <end position="470"/>
    </location>
</feature>
<feature type="region of interest" description="Disordered" evidence="2">
    <location>
        <begin position="541"/>
        <end position="584"/>
    </location>
</feature>
<reference evidence="3" key="1">
    <citation type="journal article" date="2023" name="Mol. Biol. Evol.">
        <title>Third-Generation Sequencing Reveals the Adaptive Role of the Epigenome in Three Deep-Sea Polychaetes.</title>
        <authorList>
            <person name="Perez M."/>
            <person name="Aroh O."/>
            <person name="Sun Y."/>
            <person name="Lan Y."/>
            <person name="Juniper S.K."/>
            <person name="Young C.R."/>
            <person name="Angers B."/>
            <person name="Qian P.Y."/>
        </authorList>
    </citation>
    <scope>NUCLEOTIDE SEQUENCE</scope>
    <source>
        <strain evidence="3">R07B-5</strain>
    </source>
</reference>
<feature type="region of interest" description="Disordered" evidence="2">
    <location>
        <begin position="412"/>
        <end position="491"/>
    </location>
</feature>
<dbReference type="AlphaFoldDB" id="A0AAD9P680"/>
<proteinExistence type="predicted"/>
<dbReference type="Proteomes" id="UP001209878">
    <property type="component" value="Unassembled WGS sequence"/>
</dbReference>
<accession>A0AAD9P680</accession>
<dbReference type="EMBL" id="JAODUO010000122">
    <property type="protein sequence ID" value="KAK2188814.1"/>
    <property type="molecule type" value="Genomic_DNA"/>
</dbReference>
<keyword evidence="4" id="KW-1185">Reference proteome</keyword>
<evidence type="ECO:0000313" key="4">
    <source>
        <dbReference type="Proteomes" id="UP001209878"/>
    </source>
</evidence>
<evidence type="ECO:0000256" key="1">
    <source>
        <dbReference type="SAM" id="Coils"/>
    </source>
</evidence>
<organism evidence="3 4">
    <name type="scientific">Ridgeia piscesae</name>
    <name type="common">Tubeworm</name>
    <dbReference type="NCBI Taxonomy" id="27915"/>
    <lineage>
        <taxon>Eukaryota</taxon>
        <taxon>Metazoa</taxon>
        <taxon>Spiralia</taxon>
        <taxon>Lophotrochozoa</taxon>
        <taxon>Annelida</taxon>
        <taxon>Polychaeta</taxon>
        <taxon>Sedentaria</taxon>
        <taxon>Canalipalpata</taxon>
        <taxon>Sabellida</taxon>
        <taxon>Siboglinidae</taxon>
        <taxon>Ridgeia</taxon>
    </lineage>
</organism>
<feature type="region of interest" description="Disordered" evidence="2">
    <location>
        <begin position="625"/>
        <end position="644"/>
    </location>
</feature>
<name>A0AAD9P680_RIDPI</name>